<dbReference type="GO" id="GO:0045892">
    <property type="term" value="P:negative regulation of DNA-templated transcription"/>
    <property type="evidence" value="ECO:0007669"/>
    <property type="project" value="InterPro"/>
</dbReference>
<comment type="caution">
    <text evidence="6">The sequence shown here is derived from an EMBL/GenBank/DDBJ whole genome shotgun (WGS) entry which is preliminary data.</text>
</comment>
<evidence type="ECO:0000256" key="3">
    <source>
        <dbReference type="ARBA" id="ARBA00023125"/>
    </source>
</evidence>
<feature type="region of interest" description="Disordered" evidence="5">
    <location>
        <begin position="121"/>
        <end position="154"/>
    </location>
</feature>
<organism evidence="6 7">
    <name type="scientific">Kitasatospora kifunensis</name>
    <name type="common">Streptomyces kifunensis</name>
    <dbReference type="NCBI Taxonomy" id="58351"/>
    <lineage>
        <taxon>Bacteria</taxon>
        <taxon>Bacillati</taxon>
        <taxon>Actinomycetota</taxon>
        <taxon>Actinomycetes</taxon>
        <taxon>Kitasatosporales</taxon>
        <taxon>Streptomycetaceae</taxon>
        <taxon>Kitasatospora</taxon>
    </lineage>
</organism>
<dbReference type="GO" id="GO:0003677">
    <property type="term" value="F:DNA binding"/>
    <property type="evidence" value="ECO:0007669"/>
    <property type="project" value="UniProtKB-KW"/>
</dbReference>
<evidence type="ECO:0000256" key="2">
    <source>
        <dbReference type="ARBA" id="ARBA00023015"/>
    </source>
</evidence>
<comment type="similarity">
    <text evidence="1">Belongs to the BlaI transcriptional regulatory family.</text>
</comment>
<dbReference type="RefSeq" id="WP_184933619.1">
    <property type="nucleotide sequence ID" value="NZ_JACHJV010000001.1"/>
</dbReference>
<dbReference type="EMBL" id="JACHJV010000001">
    <property type="protein sequence ID" value="MBB4921256.1"/>
    <property type="molecule type" value="Genomic_DNA"/>
</dbReference>
<protein>
    <submittedName>
        <fullName evidence="6">Putative transcriptional regulator</fullName>
    </submittedName>
</protein>
<dbReference type="AlphaFoldDB" id="A0A7W7VSJ9"/>
<reference evidence="6 7" key="1">
    <citation type="submission" date="2020-08" db="EMBL/GenBank/DDBJ databases">
        <title>Sequencing the genomes of 1000 actinobacteria strains.</title>
        <authorList>
            <person name="Klenk H.-P."/>
        </authorList>
    </citation>
    <scope>NUCLEOTIDE SEQUENCE [LARGE SCALE GENOMIC DNA]</scope>
    <source>
        <strain evidence="6 7">DSM 41654</strain>
    </source>
</reference>
<sequence>MNSRQGTGASGERRPVGALEAEVLAQLQAAARPLTAGDVLAGLGSKLAYSTVVTVLTRMRDKGLLTRAKHGRAYAYAPVTDAHGLTARRMRQAMESDPDRKAVLSRFVDDLSADDEALLRHLLDGDQHAHPNSHQHAHPHPNAHPHPHPHPDER</sequence>
<dbReference type="Proteomes" id="UP000540506">
    <property type="component" value="Unassembled WGS sequence"/>
</dbReference>
<keyword evidence="4" id="KW-0804">Transcription</keyword>
<dbReference type="InterPro" id="IPR036390">
    <property type="entry name" value="WH_DNA-bd_sf"/>
</dbReference>
<keyword evidence="2" id="KW-0805">Transcription regulation</keyword>
<dbReference type="Gene3D" id="6.10.140.850">
    <property type="match status" value="1"/>
</dbReference>
<name>A0A7W7VSJ9_KITKI</name>
<evidence type="ECO:0000256" key="5">
    <source>
        <dbReference type="SAM" id="MobiDB-lite"/>
    </source>
</evidence>
<accession>A0A7W7VSJ9</accession>
<evidence type="ECO:0000313" key="6">
    <source>
        <dbReference type="EMBL" id="MBB4921256.1"/>
    </source>
</evidence>
<feature type="compositionally biased region" description="Basic residues" evidence="5">
    <location>
        <begin position="131"/>
        <end position="148"/>
    </location>
</feature>
<keyword evidence="7" id="KW-1185">Reference proteome</keyword>
<dbReference type="Gene3D" id="1.10.10.10">
    <property type="entry name" value="Winged helix-like DNA-binding domain superfamily/Winged helix DNA-binding domain"/>
    <property type="match status" value="1"/>
</dbReference>
<evidence type="ECO:0000256" key="4">
    <source>
        <dbReference type="ARBA" id="ARBA00023163"/>
    </source>
</evidence>
<dbReference type="Pfam" id="PF03965">
    <property type="entry name" value="Penicillinase_R"/>
    <property type="match status" value="1"/>
</dbReference>
<proteinExistence type="inferred from homology"/>
<keyword evidence="3" id="KW-0238">DNA-binding</keyword>
<evidence type="ECO:0000256" key="1">
    <source>
        <dbReference type="ARBA" id="ARBA00011046"/>
    </source>
</evidence>
<dbReference type="InterPro" id="IPR036388">
    <property type="entry name" value="WH-like_DNA-bd_sf"/>
</dbReference>
<gene>
    <name evidence="6" type="ORF">FHR34_000249</name>
</gene>
<dbReference type="SUPFAM" id="SSF46785">
    <property type="entry name" value="Winged helix' DNA-binding domain"/>
    <property type="match status" value="1"/>
</dbReference>
<dbReference type="InterPro" id="IPR005650">
    <property type="entry name" value="BlaI_family"/>
</dbReference>
<evidence type="ECO:0000313" key="7">
    <source>
        <dbReference type="Proteomes" id="UP000540506"/>
    </source>
</evidence>